<dbReference type="EMBL" id="CM001440">
    <property type="protein sequence ID" value="EHR62375.1"/>
    <property type="molecule type" value="Genomic_DNA"/>
</dbReference>
<dbReference type="Gene3D" id="1.20.144.10">
    <property type="entry name" value="Phosphatidic acid phosphatase type 2/haloperoxidase"/>
    <property type="match status" value="1"/>
</dbReference>
<dbReference type="eggNOG" id="COG0671">
    <property type="taxonomic scope" value="Bacteria"/>
</dbReference>
<protein>
    <submittedName>
        <fullName evidence="2">PAP2 superfamily protein</fullName>
    </submittedName>
</protein>
<keyword evidence="1" id="KW-1133">Transmembrane helix</keyword>
<dbReference type="OrthoDB" id="4935320at2"/>
<dbReference type="HOGENOM" id="CLU_093776_0_1_11"/>
<dbReference type="STRING" id="882082.SaccyDRAFT_3547"/>
<name>H5XCX8_9PSEU</name>
<dbReference type="AlphaFoldDB" id="H5XCX8"/>
<proteinExistence type="predicted"/>
<reference evidence="2 3" key="1">
    <citation type="submission" date="2011-11" db="EMBL/GenBank/DDBJ databases">
        <title>The Noncontiguous Finished sequence of Saccharomonospora cyanea NA-134.</title>
        <authorList>
            <consortium name="US DOE Joint Genome Institute"/>
            <person name="Lucas S."/>
            <person name="Han J."/>
            <person name="Lapidus A."/>
            <person name="Cheng J.-F."/>
            <person name="Goodwin L."/>
            <person name="Pitluck S."/>
            <person name="Peters L."/>
            <person name="Ovchinnikova G."/>
            <person name="Lu M."/>
            <person name="Detter J.C."/>
            <person name="Han C."/>
            <person name="Tapia R."/>
            <person name="Land M."/>
            <person name="Hauser L."/>
            <person name="Kyrpides N."/>
            <person name="Ivanova N."/>
            <person name="Pagani I."/>
            <person name="Brambilla E.-M."/>
            <person name="Klenk H.-P."/>
            <person name="Woyke T."/>
        </authorList>
    </citation>
    <scope>NUCLEOTIDE SEQUENCE [LARGE SCALE GENOMIC DNA]</scope>
    <source>
        <strain evidence="2 3">NA-134</strain>
    </source>
</reference>
<organism evidence="2 3">
    <name type="scientific">Saccharomonospora cyanea NA-134</name>
    <dbReference type="NCBI Taxonomy" id="882082"/>
    <lineage>
        <taxon>Bacteria</taxon>
        <taxon>Bacillati</taxon>
        <taxon>Actinomycetota</taxon>
        <taxon>Actinomycetes</taxon>
        <taxon>Pseudonocardiales</taxon>
        <taxon>Pseudonocardiaceae</taxon>
        <taxon>Saccharomonospora</taxon>
    </lineage>
</organism>
<evidence type="ECO:0000256" key="1">
    <source>
        <dbReference type="SAM" id="Phobius"/>
    </source>
</evidence>
<feature type="transmembrane region" description="Helical" evidence="1">
    <location>
        <begin position="140"/>
        <end position="168"/>
    </location>
</feature>
<evidence type="ECO:0000313" key="2">
    <source>
        <dbReference type="EMBL" id="EHR62375.1"/>
    </source>
</evidence>
<dbReference type="Proteomes" id="UP000002791">
    <property type="component" value="Chromosome"/>
</dbReference>
<dbReference type="RefSeq" id="WP_005458140.1">
    <property type="nucleotide sequence ID" value="NZ_CM001440.1"/>
</dbReference>
<keyword evidence="3" id="KW-1185">Reference proteome</keyword>
<accession>H5XCX8</accession>
<sequence length="202" mass="21431">MTVRTDTPPVTGPVWARVLSEVFAPWVIVIALSGAVAWRATQEALPTVLWGLLIALTSSVLPMGVIVWGARRGRWDGHHVRDRRGRLVPFVTLIVLSALCLGLLLAWEAPRMLVALDVAMLAALLVSGVITAWWKVSMHAAVAAGAVVILAAAYTAWVLPLLLVVASVCWSRVRLGDHTVAQVTVGTVLGIVVGGGVFVLAL</sequence>
<gene>
    <name evidence="2" type="ORF">SaccyDRAFT_3547</name>
</gene>
<feature type="transmembrane region" description="Helical" evidence="1">
    <location>
        <begin position="23"/>
        <end position="41"/>
    </location>
</feature>
<keyword evidence="1" id="KW-0812">Transmembrane</keyword>
<feature type="transmembrane region" description="Helical" evidence="1">
    <location>
        <begin position="48"/>
        <end position="68"/>
    </location>
</feature>
<keyword evidence="1" id="KW-0472">Membrane</keyword>
<feature type="transmembrane region" description="Helical" evidence="1">
    <location>
        <begin position="114"/>
        <end position="134"/>
    </location>
</feature>
<feature type="transmembrane region" description="Helical" evidence="1">
    <location>
        <begin position="88"/>
        <end position="107"/>
    </location>
</feature>
<feature type="transmembrane region" description="Helical" evidence="1">
    <location>
        <begin position="180"/>
        <end position="201"/>
    </location>
</feature>
<evidence type="ECO:0000313" key="3">
    <source>
        <dbReference type="Proteomes" id="UP000002791"/>
    </source>
</evidence>